<sequence length="192" mass="20970">MGFRQIAGKGLYFLFIGQILGVAGTLFLLMLPTLGLLGMLAGTVCSIYGLYTLSKADADYQNAFLLTLANFAVSLFSVVILNSEGILAFLCSVVSMLINAAVIYFICSTTGRLLRGIDDSVERRGGLIWRVVWLCTIVEIACVLLSYIPIINIAAMAVQMIATLIQLIINVLYLMFLWQGQKALRQSGGNDW</sequence>
<reference evidence="2" key="1">
    <citation type="submission" date="2009-07" db="EMBL/GenBank/DDBJ databases">
        <authorList>
            <person name="Weinstock G."/>
            <person name="Sodergren E."/>
            <person name="Clifton S."/>
            <person name="Fulton L."/>
            <person name="Fulton B."/>
            <person name="Courtney L."/>
            <person name="Fronick C."/>
            <person name="Harrison M."/>
            <person name="Strong C."/>
            <person name="Farmer C."/>
            <person name="Delahaunty K."/>
            <person name="Markovic C."/>
            <person name="Hall O."/>
            <person name="Minx P."/>
            <person name="Tomlinson C."/>
            <person name="Mitreva M."/>
            <person name="Nelson J."/>
            <person name="Hou S."/>
            <person name="Wollam A."/>
            <person name="Pepin K.H."/>
            <person name="Johnson M."/>
            <person name="Bhonagiri V."/>
            <person name="Nash W.E."/>
            <person name="Warren W."/>
            <person name="Chinwalla A."/>
            <person name="Mardis E.R."/>
            <person name="Wilson R.K."/>
        </authorList>
    </citation>
    <scope>NUCLEOTIDE SEQUENCE [LARGE SCALE GENOMIC DNA]</scope>
    <source>
        <strain evidence="2">DSM 14469</strain>
    </source>
</reference>
<keyword evidence="1" id="KW-1133">Transmembrane helix</keyword>
<dbReference type="AlphaFoldDB" id="C6LC15"/>
<dbReference type="EMBL" id="ACCL02000004">
    <property type="protein sequence ID" value="EET61968.1"/>
    <property type="molecule type" value="Genomic_DNA"/>
</dbReference>
<dbReference type="eggNOG" id="ENOG50334IW">
    <property type="taxonomic scope" value="Bacteria"/>
</dbReference>
<keyword evidence="1" id="KW-0812">Transmembrane</keyword>
<gene>
    <name evidence="2" type="ORF">BRYFOR_06162</name>
</gene>
<evidence type="ECO:0000313" key="3">
    <source>
        <dbReference type="Proteomes" id="UP000005561"/>
    </source>
</evidence>
<feature type="transmembrane region" description="Helical" evidence="1">
    <location>
        <begin position="63"/>
        <end position="80"/>
    </location>
</feature>
<feature type="transmembrane region" description="Helical" evidence="1">
    <location>
        <begin position="127"/>
        <end position="150"/>
    </location>
</feature>
<proteinExistence type="predicted"/>
<accession>C6LC15</accession>
<name>C6LC15_9FIRM</name>
<dbReference type="RefSeq" id="WP_006860957.1">
    <property type="nucleotide sequence ID" value="NZ_ACCL02000004.1"/>
</dbReference>
<evidence type="ECO:0000313" key="2">
    <source>
        <dbReference type="EMBL" id="EET61968.1"/>
    </source>
</evidence>
<evidence type="ECO:0000256" key="1">
    <source>
        <dbReference type="SAM" id="Phobius"/>
    </source>
</evidence>
<feature type="transmembrane region" description="Helical" evidence="1">
    <location>
        <begin position="12"/>
        <end position="29"/>
    </location>
</feature>
<dbReference type="OrthoDB" id="2068078at2"/>
<feature type="transmembrane region" description="Helical" evidence="1">
    <location>
        <begin position="35"/>
        <end position="51"/>
    </location>
</feature>
<dbReference type="Proteomes" id="UP000005561">
    <property type="component" value="Unassembled WGS sequence"/>
</dbReference>
<keyword evidence="3" id="KW-1185">Reference proteome</keyword>
<organism evidence="2 3">
    <name type="scientific">Marvinbryantia formatexigens DSM 14469</name>
    <dbReference type="NCBI Taxonomy" id="478749"/>
    <lineage>
        <taxon>Bacteria</taxon>
        <taxon>Bacillati</taxon>
        <taxon>Bacillota</taxon>
        <taxon>Clostridia</taxon>
        <taxon>Lachnospirales</taxon>
        <taxon>Lachnospiraceae</taxon>
        <taxon>Marvinbryantia</taxon>
    </lineage>
</organism>
<feature type="transmembrane region" description="Helical" evidence="1">
    <location>
        <begin position="86"/>
        <end position="106"/>
    </location>
</feature>
<feature type="transmembrane region" description="Helical" evidence="1">
    <location>
        <begin position="156"/>
        <end position="178"/>
    </location>
</feature>
<comment type="caution">
    <text evidence="2">The sequence shown here is derived from an EMBL/GenBank/DDBJ whole genome shotgun (WGS) entry which is preliminary data.</text>
</comment>
<protein>
    <submittedName>
        <fullName evidence="2">Uncharacterized protein</fullName>
    </submittedName>
</protein>
<dbReference type="STRING" id="168384.SAMN05660368_00493"/>
<keyword evidence="1" id="KW-0472">Membrane</keyword>